<evidence type="ECO:0000256" key="1">
    <source>
        <dbReference type="ARBA" id="ARBA00004651"/>
    </source>
</evidence>
<keyword evidence="11" id="KW-1185">Reference proteome</keyword>
<organism evidence="10 11">
    <name type="scientific">Desulfosporosinus metallidurans</name>
    <dbReference type="NCBI Taxonomy" id="1888891"/>
    <lineage>
        <taxon>Bacteria</taxon>
        <taxon>Bacillati</taxon>
        <taxon>Bacillota</taxon>
        <taxon>Clostridia</taxon>
        <taxon>Eubacteriales</taxon>
        <taxon>Desulfitobacteriaceae</taxon>
        <taxon>Desulfosporosinus</taxon>
    </lineage>
</organism>
<dbReference type="EMBL" id="MLBF01000016">
    <property type="protein sequence ID" value="OLN31625.1"/>
    <property type="molecule type" value="Genomic_DNA"/>
</dbReference>
<dbReference type="PRINTS" id="PR01437">
    <property type="entry name" value="NUOXDRDTASE4"/>
</dbReference>
<comment type="caution">
    <text evidence="10">The sequence shown here is derived from an EMBL/GenBank/DDBJ whole genome shotgun (WGS) entry which is preliminary data.</text>
</comment>
<dbReference type="GO" id="GO:0042773">
    <property type="term" value="P:ATP synthesis coupled electron transport"/>
    <property type="evidence" value="ECO:0007669"/>
    <property type="project" value="InterPro"/>
</dbReference>
<name>A0A1Q8QWE1_9FIRM</name>
<feature type="transmembrane region" description="Helical" evidence="8">
    <location>
        <begin position="461"/>
        <end position="486"/>
    </location>
</feature>
<evidence type="ECO:0000256" key="6">
    <source>
        <dbReference type="ARBA" id="ARBA00023136"/>
    </source>
</evidence>
<keyword evidence="2" id="KW-1003">Cell membrane</keyword>
<feature type="transmembrane region" description="Helical" evidence="8">
    <location>
        <begin position="231"/>
        <end position="252"/>
    </location>
</feature>
<evidence type="ECO:0000313" key="10">
    <source>
        <dbReference type="EMBL" id="OLN31625.1"/>
    </source>
</evidence>
<keyword evidence="6 8" id="KW-0472">Membrane</keyword>
<feature type="transmembrane region" description="Helical" evidence="8">
    <location>
        <begin position="149"/>
        <end position="171"/>
    </location>
</feature>
<dbReference type="PANTHER" id="PTHR42682">
    <property type="entry name" value="HYDROGENASE-4 COMPONENT F"/>
    <property type="match status" value="1"/>
</dbReference>
<keyword evidence="5" id="KW-0560">Oxidoreductase</keyword>
<feature type="transmembrane region" description="Helical" evidence="8">
    <location>
        <begin position="258"/>
        <end position="280"/>
    </location>
</feature>
<evidence type="ECO:0000256" key="8">
    <source>
        <dbReference type="SAM" id="Phobius"/>
    </source>
</evidence>
<comment type="subcellular location">
    <subcellularLocation>
        <location evidence="1">Cell membrane</location>
        <topology evidence="1">Multi-pass membrane protein</topology>
    </subcellularLocation>
    <subcellularLocation>
        <location evidence="7">Membrane</location>
        <topology evidence="7">Multi-pass membrane protein</topology>
    </subcellularLocation>
</comment>
<evidence type="ECO:0000259" key="9">
    <source>
        <dbReference type="Pfam" id="PF00361"/>
    </source>
</evidence>
<sequence length="644" mass="71204">MQNKGSQSVRQLLMSLSVVLAGTGLIWGIVMTQGGDWFKTGLRFFAGEGAGLTLSWKVDGLTVFFLFVLLLGQFFSSLYGMGYLKEYEEKKKSLWFFFVAWFLFLASMFGVLLADDGFSFLLTWEMMSVFSFFLVLYEHEDPQNRRSAYIYLVMTHVATVFLTAATLFLYVKTGSFAFEVWADAAPTLTTFQHNLLFLAFFIGLGTKAGFVPFHIWLPYAHSAAPSPVSSLMSGVMVKVALYLFIRLVWLTLGPGPVWWGWLFLLIGAISALVGILSASVQSDLKKLLAFSTIENVGILGLALGSAFLARSWQNTLAMDLALVAFFWHTLQHMLFKSLLFMGAGNIIQATHTRNLERLGGLLKRMPKTGFVALIGIIGITALPPLGGFWGELVLFQSLWINTLNLASGWSKVILPLFIGVLALVGGLSIATFVKWFGIAFLGQARSPMAERAKEAHTVQYIAPFLVAGLAVLSVLWPSATLALINVPLSVMRTGETVGAGSAIGKPLFTASVYLIIVSLLTFIIVILSKRGARRVTATWNCGAPLTPSMQYTATGLTKPVRILFSKVLGSHRQVERDFAGTGYSLRSLSYQGRIKEFFEDLLYRPIIRLLLWLAFQIRKLQEGSIHLYLGYLLITVIVVLFLGR</sequence>
<feature type="transmembrane region" description="Helical" evidence="8">
    <location>
        <begin position="195"/>
        <end position="219"/>
    </location>
</feature>
<dbReference type="InterPro" id="IPR003918">
    <property type="entry name" value="NADH_UbQ_OxRdtase"/>
</dbReference>
<protein>
    <submittedName>
        <fullName evidence="10">Hydrogenase-4 component B / Formate hydrogenlyase subunit 3</fullName>
    </submittedName>
</protein>
<feature type="transmembrane region" description="Helical" evidence="8">
    <location>
        <begin position="287"/>
        <end position="308"/>
    </location>
</feature>
<dbReference type="GO" id="GO:0008137">
    <property type="term" value="F:NADH dehydrogenase (ubiquinone) activity"/>
    <property type="evidence" value="ECO:0007669"/>
    <property type="project" value="InterPro"/>
</dbReference>
<dbReference type="Proteomes" id="UP000186102">
    <property type="component" value="Unassembled WGS sequence"/>
</dbReference>
<dbReference type="STRING" id="1888891.DSOL_2492"/>
<evidence type="ECO:0000256" key="4">
    <source>
        <dbReference type="ARBA" id="ARBA00022989"/>
    </source>
</evidence>
<feature type="transmembrane region" description="Helical" evidence="8">
    <location>
        <begin position="368"/>
        <end position="392"/>
    </location>
</feature>
<feature type="transmembrane region" description="Helical" evidence="8">
    <location>
        <begin position="625"/>
        <end position="643"/>
    </location>
</feature>
<feature type="transmembrane region" description="Helical" evidence="8">
    <location>
        <begin position="120"/>
        <end position="137"/>
    </location>
</feature>
<keyword evidence="3 7" id="KW-0812">Transmembrane</keyword>
<gene>
    <name evidence="10" type="ORF">DSOL_2492</name>
</gene>
<feature type="transmembrane region" description="Helical" evidence="8">
    <location>
        <begin position="412"/>
        <end position="441"/>
    </location>
</feature>
<reference evidence="10 11" key="1">
    <citation type="submission" date="2016-09" db="EMBL/GenBank/DDBJ databases">
        <title>Complete genome of Desulfosporosinus sp. OL.</title>
        <authorList>
            <person name="Mardanov A."/>
            <person name="Beletsky A."/>
            <person name="Panova A."/>
            <person name="Karnachuk O."/>
            <person name="Ravin N."/>
        </authorList>
    </citation>
    <scope>NUCLEOTIDE SEQUENCE [LARGE SCALE GENOMIC DNA]</scope>
    <source>
        <strain evidence="10 11">OL</strain>
    </source>
</reference>
<dbReference type="PANTHER" id="PTHR42682:SF3">
    <property type="entry name" value="FORMATE HYDROGENLYASE SUBUNIT 3-RELATED"/>
    <property type="match status" value="1"/>
</dbReference>
<dbReference type="GO" id="GO:0016829">
    <property type="term" value="F:lyase activity"/>
    <property type="evidence" value="ECO:0007669"/>
    <property type="project" value="UniProtKB-KW"/>
</dbReference>
<dbReference type="AlphaFoldDB" id="A0A1Q8QWE1"/>
<keyword evidence="4 8" id="KW-1133">Transmembrane helix</keyword>
<feature type="transmembrane region" description="Helical" evidence="8">
    <location>
        <begin position="94"/>
        <end position="114"/>
    </location>
</feature>
<evidence type="ECO:0000256" key="3">
    <source>
        <dbReference type="ARBA" id="ARBA00022692"/>
    </source>
</evidence>
<dbReference type="GO" id="GO:0016491">
    <property type="term" value="F:oxidoreductase activity"/>
    <property type="evidence" value="ECO:0007669"/>
    <property type="project" value="UniProtKB-KW"/>
</dbReference>
<dbReference type="RefSeq" id="WP_075365100.1">
    <property type="nucleotide sequence ID" value="NZ_MLBF01000016.1"/>
</dbReference>
<accession>A0A1Q8QWE1</accession>
<feature type="transmembrane region" description="Helical" evidence="8">
    <location>
        <begin position="12"/>
        <end position="30"/>
    </location>
</feature>
<dbReference type="InterPro" id="IPR001750">
    <property type="entry name" value="ND/Mrp_TM"/>
</dbReference>
<keyword evidence="10" id="KW-0456">Lyase</keyword>
<feature type="domain" description="NADH:quinone oxidoreductase/Mrp antiporter transmembrane" evidence="9">
    <location>
        <begin position="114"/>
        <end position="404"/>
    </location>
</feature>
<dbReference type="Pfam" id="PF00361">
    <property type="entry name" value="Proton_antipo_M"/>
    <property type="match status" value="1"/>
</dbReference>
<feature type="transmembrane region" description="Helical" evidence="8">
    <location>
        <begin position="61"/>
        <end position="82"/>
    </location>
</feature>
<proteinExistence type="predicted"/>
<feature type="transmembrane region" description="Helical" evidence="8">
    <location>
        <begin position="506"/>
        <end position="527"/>
    </location>
</feature>
<evidence type="ECO:0000256" key="7">
    <source>
        <dbReference type="RuleBase" id="RU000320"/>
    </source>
</evidence>
<dbReference type="OrthoDB" id="9807568at2"/>
<evidence type="ECO:0000256" key="5">
    <source>
        <dbReference type="ARBA" id="ARBA00023002"/>
    </source>
</evidence>
<evidence type="ECO:0000313" key="11">
    <source>
        <dbReference type="Proteomes" id="UP000186102"/>
    </source>
</evidence>
<dbReference type="GO" id="GO:0005886">
    <property type="term" value="C:plasma membrane"/>
    <property type="evidence" value="ECO:0007669"/>
    <property type="project" value="UniProtKB-SubCell"/>
</dbReference>
<evidence type="ECO:0000256" key="2">
    <source>
        <dbReference type="ARBA" id="ARBA00022475"/>
    </source>
</evidence>
<dbReference type="InterPro" id="IPR052175">
    <property type="entry name" value="ComplexI-like_HydComp"/>
</dbReference>
<feature type="transmembrane region" description="Helical" evidence="8">
    <location>
        <begin position="320"/>
        <end position="347"/>
    </location>
</feature>